<evidence type="ECO:0000256" key="1">
    <source>
        <dbReference type="SAM" id="SignalP"/>
    </source>
</evidence>
<dbReference type="PROSITE" id="PS51257">
    <property type="entry name" value="PROKAR_LIPOPROTEIN"/>
    <property type="match status" value="1"/>
</dbReference>
<name>A0A923M6H2_9BURK</name>
<feature type="signal peptide" evidence="1">
    <location>
        <begin position="1"/>
        <end position="25"/>
    </location>
</feature>
<evidence type="ECO:0000313" key="3">
    <source>
        <dbReference type="Proteomes" id="UP000596827"/>
    </source>
</evidence>
<dbReference type="AlphaFoldDB" id="A0A923M6H2"/>
<gene>
    <name evidence="2" type="ORF">H8R02_04035</name>
</gene>
<dbReference type="InterPro" id="IPR009091">
    <property type="entry name" value="RCC1/BLIP-II"/>
</dbReference>
<accession>A0A923M6H2</accession>
<comment type="caution">
    <text evidence="2">The sequence shown here is derived from an EMBL/GenBank/DDBJ whole genome shotgun (WGS) entry which is preliminary data.</text>
</comment>
<dbReference type="EMBL" id="JACORU010000001">
    <property type="protein sequence ID" value="MBC5763604.1"/>
    <property type="molecule type" value="Genomic_DNA"/>
</dbReference>
<reference evidence="2" key="1">
    <citation type="submission" date="2020-08" db="EMBL/GenBank/DDBJ databases">
        <title>Ramlibacter sp. GTP1 16S ribosomal RNA gene genome sequencing and assembly.</title>
        <authorList>
            <person name="Kang M."/>
        </authorList>
    </citation>
    <scope>NUCLEOTIDE SEQUENCE</scope>
    <source>
        <strain evidence="2">GTP1</strain>
    </source>
</reference>
<proteinExistence type="predicted"/>
<organism evidence="2 3">
    <name type="scientific">Ramlibacter albus</name>
    <dbReference type="NCBI Taxonomy" id="2079448"/>
    <lineage>
        <taxon>Bacteria</taxon>
        <taxon>Pseudomonadati</taxon>
        <taxon>Pseudomonadota</taxon>
        <taxon>Betaproteobacteria</taxon>
        <taxon>Burkholderiales</taxon>
        <taxon>Comamonadaceae</taxon>
        <taxon>Ramlibacter</taxon>
    </lineage>
</organism>
<dbReference type="SUPFAM" id="SSF50985">
    <property type="entry name" value="RCC1/BLIP-II"/>
    <property type="match status" value="1"/>
</dbReference>
<protein>
    <submittedName>
        <fullName evidence="2">Uncharacterized protein</fullName>
    </submittedName>
</protein>
<dbReference type="Proteomes" id="UP000596827">
    <property type="component" value="Unassembled WGS sequence"/>
</dbReference>
<keyword evidence="1" id="KW-0732">Signal</keyword>
<feature type="chain" id="PRO_5037186684" evidence="1">
    <location>
        <begin position="26"/>
        <end position="939"/>
    </location>
</feature>
<dbReference type="RefSeq" id="WP_187080044.1">
    <property type="nucleotide sequence ID" value="NZ_JACORU010000001.1"/>
</dbReference>
<keyword evidence="3" id="KW-1185">Reference proteome</keyword>
<dbReference type="Gene3D" id="2.130.10.30">
    <property type="entry name" value="Regulator of chromosome condensation 1/beta-lactamase-inhibitor protein II"/>
    <property type="match status" value="1"/>
</dbReference>
<sequence>MEKSGALRLGAALVSVLLVSCGGGASPPPVRPAPLAQAPAPQLQVAAADASTTALRAYQAFYNAAPGFGEYATLLGQAGGGSAALATQFAADFANYPDTTFSTMVLANMGVTAQSVNPNSYNILYSALVAYFGAYPSSARGQIVANLIGILVGLESDVTWGSAARAFNTRVTSNRTYSTNTSNTSASSCAASVTTGYGAGIESTIPSAGTCGRSAFAGAPSPGDQGGDGSGVGGVGGGAGVGGGFGKVLGGLMQVTDLSDGTLIGEALTDSTNGLVTVRTFNRTGPFLLTLRGRAGARYFDEGRNTLVDFPAGTVMHALVDRWDEHVGVSPLTEAAFRYALNNYKRTPSAIRAGITPLAADGDLRGLTVQQVQAANEVVRTAVNVRYVDSYTLASAKALPTPIDASSNASTVKNSRYGVSAIVNGGLVKSSQRFNPSLATPALSFAEEFARDLTDGRLDGYALDGTPAATTRTYAATRLPDWSQAAAEQLAATVGSALVPTAKSIIDVVYRMEYYNTIPLVADSSVSDARNIVIDTALLLADGTVTLFRTTNGSTITRIDNFATNVKRLFHFSTPNLRQTALPITAASDRIAQQAYMLKNDGTVWAWGSAVYCISSVFLSGTAAEQSAQIAASQFRLPGSTGDSIPSPIQVQGLSNITDMAVGKYNENWIARDANGDVFVWGRDQFGGAVYRQTPASGTGLLQTRDYMRTIFGTTVTTQSQANLNTYRVVPACIAPVRQVTPLPKADSVAASVNAQFVLTTDGRVFGWGSGYEAGFGFADASTFNTDQAVFNLNQQFTARNLNLPGVVRQLNSVKASGAAADTIYAATLTDEVYVWGGSTAAGTSPRTYSQAFGRAAPLYRDIGADIATGSNILLRDTGIIDFGNPGGGTTFIFVPSLIRVLKPVADRTWLFAKDGRIYEMDASRAPVDITPGLRAGSK</sequence>
<evidence type="ECO:0000313" key="2">
    <source>
        <dbReference type="EMBL" id="MBC5763604.1"/>
    </source>
</evidence>